<sequence length="295" mass="32624">MKLATFNINGIRSRLPRLLDWLAREAPDVVCLQELKADSALFPAAELDAAGYGALWHGQRAWNGVAILARGTQPLESRRGLPDDPDPAQSRYLEAAVDGVLVGCLYLPNGNPQPGPKFEYKLAWFERLIAHAQTLWDSGAPVVLAGDYNVVPTDADIYDTRSWKKDALLQPESREAYRRLLAQGWTDAIRATHPDAAIYTFWDYFRQHWQRNAGLRIDHLLLSAVLAPRLRDAGVDTWVRGEPGASDHAPTWITLAPVTAAAKRSSPAGGARLRSATARDRAPARGPDRRRAPRS</sequence>
<dbReference type="PROSITE" id="PS00726">
    <property type="entry name" value="AP_NUCLEASE_F1_1"/>
    <property type="match status" value="1"/>
</dbReference>
<dbReference type="GO" id="GO:0003677">
    <property type="term" value="F:DNA binding"/>
    <property type="evidence" value="ECO:0007669"/>
    <property type="project" value="InterPro"/>
</dbReference>
<feature type="site" description="Important for catalytic activity" evidence="8">
    <location>
        <position position="218"/>
    </location>
</feature>
<dbReference type="SUPFAM" id="SSF56219">
    <property type="entry name" value="DNase I-like"/>
    <property type="match status" value="1"/>
</dbReference>
<gene>
    <name evidence="11" type="ORF">HNQ52_001835</name>
</gene>
<keyword evidence="5 7" id="KW-0460">Magnesium</keyword>
<dbReference type="GO" id="GO:0006281">
    <property type="term" value="P:DNA repair"/>
    <property type="evidence" value="ECO:0007669"/>
    <property type="project" value="InterPro"/>
</dbReference>
<feature type="region of interest" description="Disordered" evidence="9">
    <location>
        <begin position="261"/>
        <end position="295"/>
    </location>
</feature>
<reference evidence="11 12" key="1">
    <citation type="submission" date="2020-08" db="EMBL/GenBank/DDBJ databases">
        <title>Genomic Encyclopedia of Type Strains, Phase IV (KMG-IV): sequencing the most valuable type-strain genomes for metagenomic binning, comparative biology and taxonomic classification.</title>
        <authorList>
            <person name="Goeker M."/>
        </authorList>
    </citation>
    <scope>NUCLEOTIDE SEQUENCE [LARGE SCALE GENOMIC DNA]</scope>
    <source>
        <strain evidence="11 12">DSM 24163</strain>
    </source>
</reference>
<dbReference type="Gene3D" id="3.60.10.10">
    <property type="entry name" value="Endonuclease/exonuclease/phosphatase"/>
    <property type="match status" value="1"/>
</dbReference>
<dbReference type="PANTHER" id="PTHR43250:SF1">
    <property type="entry name" value="EXODEOXYRIBONUCLEASE III"/>
    <property type="match status" value="1"/>
</dbReference>
<evidence type="ECO:0000256" key="4">
    <source>
        <dbReference type="ARBA" id="ARBA00022801"/>
    </source>
</evidence>
<dbReference type="NCBIfam" id="TIGR00633">
    <property type="entry name" value="xth"/>
    <property type="match status" value="1"/>
</dbReference>
<dbReference type="Pfam" id="PF03372">
    <property type="entry name" value="Exo_endo_phos"/>
    <property type="match status" value="1"/>
</dbReference>
<dbReference type="GO" id="GO:0008311">
    <property type="term" value="F:double-stranded DNA 3'-5' DNA exonuclease activity"/>
    <property type="evidence" value="ECO:0007669"/>
    <property type="project" value="UniProtKB-EC"/>
</dbReference>
<dbReference type="InterPro" id="IPR036691">
    <property type="entry name" value="Endo/exonu/phosph_ase_sf"/>
</dbReference>
<feature type="binding site" evidence="7">
    <location>
        <position position="247"/>
    </location>
    <ligand>
        <name>Mg(2+)</name>
        <dbReference type="ChEBI" id="CHEBI:18420"/>
        <label>1</label>
    </ligand>
</feature>
<feature type="binding site" evidence="7">
    <location>
        <position position="248"/>
    </location>
    <ligand>
        <name>Mg(2+)</name>
        <dbReference type="ChEBI" id="CHEBI:18420"/>
        <label>1</label>
    </ligand>
</feature>
<dbReference type="NCBIfam" id="TIGR00195">
    <property type="entry name" value="exoDNase_III"/>
    <property type="match status" value="1"/>
</dbReference>
<evidence type="ECO:0000256" key="2">
    <source>
        <dbReference type="ARBA" id="ARBA00007092"/>
    </source>
</evidence>
<keyword evidence="3 7" id="KW-0479">Metal-binding</keyword>
<feature type="active site" description="Proton acceptor" evidence="6">
    <location>
        <position position="248"/>
    </location>
</feature>
<dbReference type="InterPro" id="IPR004808">
    <property type="entry name" value="AP_endonuc_1"/>
</dbReference>
<keyword evidence="12" id="KW-1185">Reference proteome</keyword>
<protein>
    <submittedName>
        <fullName evidence="11">Exodeoxyribonuclease-3</fullName>
        <ecNumber evidence="11">3.1.11.2</ecNumber>
    </submittedName>
</protein>
<evidence type="ECO:0000256" key="6">
    <source>
        <dbReference type="PIRSR" id="PIRSR604808-1"/>
    </source>
</evidence>
<comment type="cofactor">
    <cofactor evidence="1">
        <name>Mn(2+)</name>
        <dbReference type="ChEBI" id="CHEBI:29035"/>
    </cofactor>
</comment>
<dbReference type="InterPro" id="IPR037493">
    <property type="entry name" value="ExoIII-like"/>
</dbReference>
<evidence type="ECO:0000259" key="10">
    <source>
        <dbReference type="Pfam" id="PF03372"/>
    </source>
</evidence>
<dbReference type="EC" id="3.1.11.2" evidence="11"/>
<dbReference type="EMBL" id="JACHHP010000003">
    <property type="protein sequence ID" value="MBB5208293.1"/>
    <property type="molecule type" value="Genomic_DNA"/>
</dbReference>
<dbReference type="GO" id="GO:0004519">
    <property type="term" value="F:endonuclease activity"/>
    <property type="evidence" value="ECO:0007669"/>
    <property type="project" value="InterPro"/>
</dbReference>
<evidence type="ECO:0000313" key="11">
    <source>
        <dbReference type="EMBL" id="MBB5208293.1"/>
    </source>
</evidence>
<feature type="domain" description="Endonuclease/exonuclease/phosphatase" evidence="10">
    <location>
        <begin position="4"/>
        <end position="248"/>
    </location>
</feature>
<feature type="binding site" evidence="7">
    <location>
        <position position="149"/>
    </location>
    <ligand>
        <name>Mg(2+)</name>
        <dbReference type="ChEBI" id="CHEBI:18420"/>
        <label>1</label>
    </ligand>
</feature>
<dbReference type="GO" id="GO:0046872">
    <property type="term" value="F:metal ion binding"/>
    <property type="evidence" value="ECO:0007669"/>
    <property type="project" value="UniProtKB-KW"/>
</dbReference>
<feature type="active site" description="Proton donor/acceptor" evidence="6">
    <location>
        <position position="147"/>
    </location>
</feature>
<dbReference type="RefSeq" id="WP_183960832.1">
    <property type="nucleotide sequence ID" value="NZ_JACHHP010000003.1"/>
</dbReference>
<feature type="compositionally biased region" description="Basic and acidic residues" evidence="9">
    <location>
        <begin position="277"/>
        <end position="295"/>
    </location>
</feature>
<keyword evidence="4 11" id="KW-0378">Hydrolase</keyword>
<evidence type="ECO:0000313" key="12">
    <source>
        <dbReference type="Proteomes" id="UP000521199"/>
    </source>
</evidence>
<dbReference type="PROSITE" id="PS00728">
    <property type="entry name" value="AP_NUCLEASE_F1_3"/>
    <property type="match status" value="1"/>
</dbReference>
<dbReference type="PROSITE" id="PS51435">
    <property type="entry name" value="AP_NUCLEASE_F1_4"/>
    <property type="match status" value="1"/>
</dbReference>
<dbReference type="InterPro" id="IPR020847">
    <property type="entry name" value="AP_endonuclease_F1_BS"/>
</dbReference>
<comment type="caution">
    <text evidence="11">The sequence shown here is derived from an EMBL/GenBank/DDBJ whole genome shotgun (WGS) entry which is preliminary data.</text>
</comment>
<feature type="binding site" evidence="7">
    <location>
        <position position="7"/>
    </location>
    <ligand>
        <name>Mg(2+)</name>
        <dbReference type="ChEBI" id="CHEBI:18420"/>
        <label>1</label>
    </ligand>
</feature>
<keyword evidence="7" id="KW-0464">Manganese</keyword>
<comment type="cofactor">
    <cofactor evidence="7">
        <name>Mg(2+)</name>
        <dbReference type="ChEBI" id="CHEBI:18420"/>
    </cofactor>
    <cofactor evidence="7">
        <name>Mn(2+)</name>
        <dbReference type="ChEBI" id="CHEBI:29035"/>
    </cofactor>
    <text evidence="7">Probably binds two magnesium or manganese ions per subunit.</text>
</comment>
<evidence type="ECO:0000256" key="9">
    <source>
        <dbReference type="SAM" id="MobiDB-lite"/>
    </source>
</evidence>
<dbReference type="InterPro" id="IPR020848">
    <property type="entry name" value="AP_endonuclease_F1_CS"/>
</dbReference>
<accession>A0A7W8D8W7</accession>
<organism evidence="11 12">
    <name type="scientific">Chiayiivirga flava</name>
    <dbReference type="NCBI Taxonomy" id="659595"/>
    <lineage>
        <taxon>Bacteria</taxon>
        <taxon>Pseudomonadati</taxon>
        <taxon>Pseudomonadota</taxon>
        <taxon>Gammaproteobacteria</taxon>
        <taxon>Lysobacterales</taxon>
        <taxon>Lysobacteraceae</taxon>
        <taxon>Chiayiivirga</taxon>
    </lineage>
</organism>
<feature type="binding site" evidence="7">
    <location>
        <position position="34"/>
    </location>
    <ligand>
        <name>Mg(2+)</name>
        <dbReference type="ChEBI" id="CHEBI:18420"/>
        <label>1</label>
    </ligand>
</feature>
<evidence type="ECO:0000256" key="3">
    <source>
        <dbReference type="ARBA" id="ARBA00022723"/>
    </source>
</evidence>
<evidence type="ECO:0000256" key="8">
    <source>
        <dbReference type="PIRSR" id="PIRSR604808-3"/>
    </source>
</evidence>
<dbReference type="PANTHER" id="PTHR43250">
    <property type="entry name" value="EXODEOXYRIBONUCLEASE III"/>
    <property type="match status" value="1"/>
</dbReference>
<feature type="site" description="Interaction with DNA substrate" evidence="8">
    <location>
        <position position="248"/>
    </location>
</feature>
<feature type="site" description="Transition state stabilizer" evidence="8">
    <location>
        <position position="149"/>
    </location>
</feature>
<dbReference type="AlphaFoldDB" id="A0A7W8D8W7"/>
<feature type="binding site" evidence="7">
    <location>
        <position position="147"/>
    </location>
    <ligand>
        <name>Mg(2+)</name>
        <dbReference type="ChEBI" id="CHEBI:18420"/>
        <label>1</label>
    </ligand>
</feature>
<feature type="active site" evidence="6">
    <location>
        <position position="106"/>
    </location>
</feature>
<evidence type="ECO:0000256" key="7">
    <source>
        <dbReference type="PIRSR" id="PIRSR604808-2"/>
    </source>
</evidence>
<evidence type="ECO:0000256" key="5">
    <source>
        <dbReference type="ARBA" id="ARBA00022842"/>
    </source>
</evidence>
<name>A0A7W8D8W7_9GAMM</name>
<dbReference type="Proteomes" id="UP000521199">
    <property type="component" value="Unassembled WGS sequence"/>
</dbReference>
<comment type="similarity">
    <text evidence="2">Belongs to the DNA repair enzymes AP/ExoA family.</text>
</comment>
<dbReference type="InterPro" id="IPR005135">
    <property type="entry name" value="Endo/exonuclease/phosphatase"/>
</dbReference>
<proteinExistence type="inferred from homology"/>
<evidence type="ECO:0000256" key="1">
    <source>
        <dbReference type="ARBA" id="ARBA00001936"/>
    </source>
</evidence>
<dbReference type="CDD" id="cd09086">
    <property type="entry name" value="ExoIII-like_AP-endo"/>
    <property type="match status" value="1"/>
</dbReference>